<dbReference type="SUPFAM" id="SSF54928">
    <property type="entry name" value="RNA-binding domain, RBD"/>
    <property type="match status" value="2"/>
</dbReference>
<sequence>MPRVICIPAKKRCLTDKDNQPSKKLSANISTCKDTKETTIKDAKFSGSKHLQGTASSILQYSTVQKQPLPASSRTTSNRTLWIGDLDKAAAAVTADENYVTYHMFYEFTQSISRVKVCRDRQTGVPTYGFVEFSTHDVAKYCLENLNHRWVPGRSHKYKLNWATFNVSDPKPPATLVSMASRRRATTCDTGETEVGANANRDIKGNGTSSTTSIWVGSLDPATVQEELEEIFAQYYNSVALVKLVSDPVTGLCKGFGFVHFTDPAEAERALGEMNGAICRGRRIKVNPSNTNKDRYASSYESLKNGSDPYVQSAMHKLYEASASAAQNIASQCGYVATKKKTKGESASCGAKLAIRGIDLYCTDDVLYRHFAIFGQVLSAKVVADRSKGYVTFAEEDAALNALRVMDGSHIGASKITVEQLGYGVQEYEAGIQMYNATNFCSSDNTSSAHYSSILNCQDNLGYLQYDSSNVDEATRAQNDSNLYGYCGTTAVTLYPELSKKYHIAADDSENIMTQKSIKAVAPDIVPGEILHLLYENDTNYENLDDHNIAKLDTPCFGMFADLFNSVKNAVKHQRSFDLSRNTSQKLIDVEMLCEALRSTQQLLYSTGRIHFTVSSFLPGSLLTKGSGVPSLVYLRHYSATNLLSHIGNRLLGNGRNSKNAKQSPLAPWKGSSDRTAVPTMSGSLPLAKVLTDYVSKSVTAAEGAVGLDGLITGDRGKDEKLNDIYNFMKKALMKQKGLFTFEAYLIYLRVLEAMTSREHASDNPHIFDFKSKLLLSEAAKVKLKVVEKVFSDHDILKTDRTWYMRRIIMNRPLPETFADRDLEARYDRPLWKTYSYGEKEISLELKELRKKAKKHGLKAGRTKPSRSSMSSALI</sequence>
<proteinExistence type="predicted"/>
<feature type="compositionally biased region" description="Basic residues" evidence="4">
    <location>
        <begin position="855"/>
        <end position="865"/>
    </location>
</feature>
<dbReference type="InterPro" id="IPR012677">
    <property type="entry name" value="Nucleotide-bd_a/b_plait_sf"/>
</dbReference>
<dbReference type="CDD" id="cd00590">
    <property type="entry name" value="RRM_SF"/>
    <property type="match status" value="1"/>
</dbReference>
<evidence type="ECO:0000256" key="4">
    <source>
        <dbReference type="SAM" id="MobiDB-lite"/>
    </source>
</evidence>
<dbReference type="PANTHER" id="PTHR47640">
    <property type="entry name" value="TRNA SELENOCYSTEINE 1-ASSOCIATED PROTEIN 1-RELATED-RELATED"/>
    <property type="match status" value="1"/>
</dbReference>
<organism evidence="6 7">
    <name type="scientific">Cardiosporidium cionae</name>
    <dbReference type="NCBI Taxonomy" id="476202"/>
    <lineage>
        <taxon>Eukaryota</taxon>
        <taxon>Sar</taxon>
        <taxon>Alveolata</taxon>
        <taxon>Apicomplexa</taxon>
        <taxon>Aconoidasida</taxon>
        <taxon>Nephromycida</taxon>
        <taxon>Cardiosporidium</taxon>
    </lineage>
</organism>
<dbReference type="EMBL" id="JADAQX010000022">
    <property type="protein sequence ID" value="KAF8822801.1"/>
    <property type="molecule type" value="Genomic_DNA"/>
</dbReference>
<dbReference type="InterPro" id="IPR035979">
    <property type="entry name" value="RBD_domain_sf"/>
</dbReference>
<evidence type="ECO:0000259" key="5">
    <source>
        <dbReference type="PROSITE" id="PS50102"/>
    </source>
</evidence>
<dbReference type="PROSITE" id="PS50102">
    <property type="entry name" value="RRM"/>
    <property type="match status" value="3"/>
</dbReference>
<dbReference type="SMART" id="SM00360">
    <property type="entry name" value="RRM"/>
    <property type="match status" value="3"/>
</dbReference>
<dbReference type="InterPro" id="IPR000504">
    <property type="entry name" value="RRM_dom"/>
</dbReference>
<feature type="domain" description="RRM" evidence="5">
    <location>
        <begin position="212"/>
        <end position="291"/>
    </location>
</feature>
<name>A0ABQ7JFK6_9APIC</name>
<dbReference type="PANTHER" id="PTHR47640:SF10">
    <property type="entry name" value="TRNA SELENOCYSTEINE 1-ASSOCIATED PROTEIN 1-RELATED"/>
    <property type="match status" value="1"/>
</dbReference>
<keyword evidence="1" id="KW-0677">Repeat</keyword>
<gene>
    <name evidence="6" type="ORF">IE077_000361</name>
</gene>
<feature type="region of interest" description="Disordered" evidence="4">
    <location>
        <begin position="654"/>
        <end position="677"/>
    </location>
</feature>
<protein>
    <submittedName>
        <fullName evidence="6">Rna recognition motif-containing protein</fullName>
    </submittedName>
</protein>
<dbReference type="CDD" id="cd12344">
    <property type="entry name" value="RRM1_SECp43_like"/>
    <property type="match status" value="1"/>
</dbReference>
<dbReference type="Pfam" id="PF00076">
    <property type="entry name" value="RRM_1"/>
    <property type="match status" value="3"/>
</dbReference>
<feature type="compositionally biased region" description="Polar residues" evidence="4">
    <location>
        <begin position="866"/>
        <end position="875"/>
    </location>
</feature>
<accession>A0ABQ7JFK6</accession>
<comment type="caution">
    <text evidence="6">The sequence shown here is derived from an EMBL/GenBank/DDBJ whole genome shotgun (WGS) entry which is preliminary data.</text>
</comment>
<dbReference type="Gene3D" id="3.30.70.330">
    <property type="match status" value="3"/>
</dbReference>
<evidence type="ECO:0000256" key="1">
    <source>
        <dbReference type="ARBA" id="ARBA00022737"/>
    </source>
</evidence>
<keyword evidence="7" id="KW-1185">Reference proteome</keyword>
<dbReference type="InterPro" id="IPR050825">
    <property type="entry name" value="RBM42_RBP45_47-like"/>
</dbReference>
<evidence type="ECO:0000256" key="3">
    <source>
        <dbReference type="PROSITE-ProRule" id="PRU00176"/>
    </source>
</evidence>
<dbReference type="Proteomes" id="UP000823046">
    <property type="component" value="Unassembled WGS sequence"/>
</dbReference>
<feature type="domain" description="RRM" evidence="5">
    <location>
        <begin position="351"/>
        <end position="419"/>
    </location>
</feature>
<feature type="region of interest" description="Disordered" evidence="4">
    <location>
        <begin position="855"/>
        <end position="875"/>
    </location>
</feature>
<feature type="domain" description="RRM" evidence="5">
    <location>
        <begin position="79"/>
        <end position="165"/>
    </location>
</feature>
<reference evidence="6 7" key="1">
    <citation type="journal article" date="2020" name="bioRxiv">
        <title>Metabolic contributions of an alphaproteobacterial endosymbiont in the apicomplexan Cardiosporidium cionae.</title>
        <authorList>
            <person name="Hunter E.S."/>
            <person name="Paight C.J."/>
            <person name="Lane C.E."/>
        </authorList>
    </citation>
    <scope>NUCLEOTIDE SEQUENCE [LARGE SCALE GENOMIC DNA]</scope>
    <source>
        <strain evidence="6">ESH_2018</strain>
    </source>
</reference>
<evidence type="ECO:0000313" key="6">
    <source>
        <dbReference type="EMBL" id="KAF8822801.1"/>
    </source>
</evidence>
<keyword evidence="2 3" id="KW-0694">RNA-binding</keyword>
<evidence type="ECO:0000313" key="7">
    <source>
        <dbReference type="Proteomes" id="UP000823046"/>
    </source>
</evidence>
<evidence type="ECO:0000256" key="2">
    <source>
        <dbReference type="ARBA" id="ARBA00022884"/>
    </source>
</evidence>